<keyword evidence="2" id="KW-1185">Reference proteome</keyword>
<protein>
    <recommendedName>
        <fullName evidence="3">DUF1579 domain-containing protein</fullName>
    </recommendedName>
</protein>
<dbReference type="Proteomes" id="UP000029448">
    <property type="component" value="Unassembled WGS sequence"/>
</dbReference>
<evidence type="ECO:0000313" key="1">
    <source>
        <dbReference type="EMBL" id="KGB21219.1"/>
    </source>
</evidence>
<comment type="caution">
    <text evidence="1">The sequence shown here is derived from an EMBL/GenBank/DDBJ whole genome shotgun (WGS) entry which is preliminary data.</text>
</comment>
<reference evidence="1 2" key="1">
    <citation type="submission" date="2014-06" db="EMBL/GenBank/DDBJ databases">
        <title>Functional and comparative genomic analyses of the Drosophila gut microbiota identify candidate symbiosis factors.</title>
        <authorList>
            <person name="Newell P.D."/>
            <person name="Chaston J.M."/>
            <person name="Douglas A.E."/>
        </authorList>
    </citation>
    <scope>NUCLEOTIDE SEQUENCE [LARGE SCALE GENOMIC DNA]</scope>
    <source>
        <strain evidence="1 2">DmCS_006</strain>
    </source>
</reference>
<evidence type="ECO:0008006" key="3">
    <source>
        <dbReference type="Google" id="ProtNLM"/>
    </source>
</evidence>
<dbReference type="AlphaFoldDB" id="A0A094YKR2"/>
<proteinExistence type="predicted"/>
<gene>
    <name evidence="1" type="ORF">AtDm6_2855</name>
</gene>
<sequence length="149" mass="16260">MSQIGYSGLAFCLFRGIMTQHDTSSLTGLWQGQFTYPRGYAAEFFTASLLDQAGMLSGAITEKATETTPDHSILYAVLSGHHTGRQVVFVKTYEGTVRAHDVHYSGTVNDDATEISGTWSISGNWSGQFLMIREGQATQDEALLVEAEI</sequence>
<evidence type="ECO:0000313" key="2">
    <source>
        <dbReference type="Proteomes" id="UP000029448"/>
    </source>
</evidence>
<organism evidence="1 2">
    <name type="scientific">Acetobacter tropicalis</name>
    <dbReference type="NCBI Taxonomy" id="104102"/>
    <lineage>
        <taxon>Bacteria</taxon>
        <taxon>Pseudomonadati</taxon>
        <taxon>Pseudomonadota</taxon>
        <taxon>Alphaproteobacteria</taxon>
        <taxon>Acetobacterales</taxon>
        <taxon>Acetobacteraceae</taxon>
        <taxon>Acetobacter</taxon>
    </lineage>
</organism>
<dbReference type="PATRIC" id="fig|104102.7.peg.2821"/>
<name>A0A094YKR2_9PROT</name>
<dbReference type="EMBL" id="JOKM01000102">
    <property type="protein sequence ID" value="KGB21219.1"/>
    <property type="molecule type" value="Genomic_DNA"/>
</dbReference>
<accession>A0A094YKR2</accession>